<evidence type="ECO:0008006" key="4">
    <source>
        <dbReference type="Google" id="ProtNLM"/>
    </source>
</evidence>
<protein>
    <recommendedName>
        <fullName evidence="4">Peptidylprolyl isomerase</fullName>
    </recommendedName>
</protein>
<keyword evidence="3" id="KW-1185">Reference proteome</keyword>
<dbReference type="InterPro" id="IPR046357">
    <property type="entry name" value="PPIase_dom_sf"/>
</dbReference>
<proteinExistence type="predicted"/>
<evidence type="ECO:0000313" key="3">
    <source>
        <dbReference type="Proteomes" id="UP001295423"/>
    </source>
</evidence>
<dbReference type="Proteomes" id="UP001295423">
    <property type="component" value="Unassembled WGS sequence"/>
</dbReference>
<dbReference type="Gene3D" id="3.10.50.40">
    <property type="match status" value="1"/>
</dbReference>
<dbReference type="EMBL" id="CAKOGP040000557">
    <property type="protein sequence ID" value="CAJ1936327.1"/>
    <property type="molecule type" value="Genomic_DNA"/>
</dbReference>
<evidence type="ECO:0000256" key="1">
    <source>
        <dbReference type="SAM" id="SignalP"/>
    </source>
</evidence>
<sequence length="307" mass="33203">MVRLGSLVAASLLLSQDSVVAWTLASTKGVSRTTSTALHASLQEDDFGQSEPSRRDYLKQSAVFLGVAAWSVLDQPAEALVKGVAPPPPRKASGDTKPKCTNVEECQAMAEKREQELREKEELGPPPKVTRTGIKYRDVEDGTGDVEVKDGDDIEIYYKVLKLGKRSYDGISGEGTVVFSRGYGLEDDEDKAGVKSFKTTVGAYSNIAALNEAVIGMKVGGLRRFSIVPQKGWEKPTKACDGGPGGGGNGGDIRTDYVVVPTATMVEQEACFDTSKKPFPVSYAQQRRMAQRFDQSLIMEVQVVKVD</sequence>
<feature type="chain" id="PRO_5042029324" description="Peptidylprolyl isomerase" evidence="1">
    <location>
        <begin position="22"/>
        <end position="307"/>
    </location>
</feature>
<name>A0AAD2FG98_9STRA</name>
<accession>A0AAD2FG98</accession>
<feature type="signal peptide" evidence="1">
    <location>
        <begin position="1"/>
        <end position="21"/>
    </location>
</feature>
<comment type="caution">
    <text evidence="2">The sequence shown here is derived from an EMBL/GenBank/DDBJ whole genome shotgun (WGS) entry which is preliminary data.</text>
</comment>
<reference evidence="2" key="1">
    <citation type="submission" date="2023-08" db="EMBL/GenBank/DDBJ databases">
        <authorList>
            <person name="Audoor S."/>
            <person name="Bilcke G."/>
        </authorList>
    </citation>
    <scope>NUCLEOTIDE SEQUENCE</scope>
</reference>
<gene>
    <name evidence="2" type="ORF">CYCCA115_LOCUS5136</name>
</gene>
<dbReference type="AlphaFoldDB" id="A0AAD2FG98"/>
<keyword evidence="1" id="KW-0732">Signal</keyword>
<dbReference type="GO" id="GO:0003755">
    <property type="term" value="F:peptidyl-prolyl cis-trans isomerase activity"/>
    <property type="evidence" value="ECO:0007669"/>
    <property type="project" value="InterPro"/>
</dbReference>
<organism evidence="2 3">
    <name type="scientific">Cylindrotheca closterium</name>
    <dbReference type="NCBI Taxonomy" id="2856"/>
    <lineage>
        <taxon>Eukaryota</taxon>
        <taxon>Sar</taxon>
        <taxon>Stramenopiles</taxon>
        <taxon>Ochrophyta</taxon>
        <taxon>Bacillariophyta</taxon>
        <taxon>Bacillariophyceae</taxon>
        <taxon>Bacillariophycidae</taxon>
        <taxon>Bacillariales</taxon>
        <taxon>Bacillariaceae</taxon>
        <taxon>Cylindrotheca</taxon>
    </lineage>
</organism>
<evidence type="ECO:0000313" key="2">
    <source>
        <dbReference type="EMBL" id="CAJ1936327.1"/>
    </source>
</evidence>
<dbReference type="SUPFAM" id="SSF54534">
    <property type="entry name" value="FKBP-like"/>
    <property type="match status" value="1"/>
</dbReference>